<dbReference type="Pfam" id="PF00990">
    <property type="entry name" value="GGDEF"/>
    <property type="match status" value="1"/>
</dbReference>
<dbReference type="Gene3D" id="3.30.70.270">
    <property type="match status" value="1"/>
</dbReference>
<gene>
    <name evidence="4" type="primary">ydaM_7</name>
    <name evidence="4" type="ORF">GHA_03343</name>
</gene>
<dbReference type="PROSITE" id="PS50113">
    <property type="entry name" value="PAC"/>
    <property type="match status" value="2"/>
</dbReference>
<dbReference type="Pfam" id="PF08448">
    <property type="entry name" value="PAS_4"/>
    <property type="match status" value="1"/>
</dbReference>
<dbReference type="EC" id="2.7.7.65" evidence="4"/>
<keyword evidence="4" id="KW-0808">Transferase</keyword>
<dbReference type="AlphaFoldDB" id="A0AA35GKA2"/>
<dbReference type="PROSITE" id="PS50112">
    <property type="entry name" value="PAS"/>
    <property type="match status" value="2"/>
</dbReference>
<evidence type="ECO:0000313" key="5">
    <source>
        <dbReference type="Proteomes" id="UP000834458"/>
    </source>
</evidence>
<keyword evidence="4" id="KW-0548">Nucleotidyltransferase</keyword>
<dbReference type="SUPFAM" id="SSF55785">
    <property type="entry name" value="PYP-like sensor domain (PAS domain)"/>
    <property type="match status" value="2"/>
</dbReference>
<feature type="domain" description="PAC" evidence="2">
    <location>
        <begin position="91"/>
        <end position="143"/>
    </location>
</feature>
<dbReference type="CDD" id="cd00130">
    <property type="entry name" value="PAS"/>
    <property type="match status" value="2"/>
</dbReference>
<dbReference type="NCBIfam" id="TIGR00229">
    <property type="entry name" value="sensory_box"/>
    <property type="match status" value="2"/>
</dbReference>
<dbReference type="InterPro" id="IPR043128">
    <property type="entry name" value="Rev_trsase/Diguanyl_cyclase"/>
</dbReference>
<dbReference type="InterPro" id="IPR000700">
    <property type="entry name" value="PAS-assoc_C"/>
</dbReference>
<dbReference type="SUPFAM" id="SSF55073">
    <property type="entry name" value="Nucleotide cyclase"/>
    <property type="match status" value="1"/>
</dbReference>
<dbReference type="SMART" id="SM00267">
    <property type="entry name" value="GGDEF"/>
    <property type="match status" value="1"/>
</dbReference>
<dbReference type="PANTHER" id="PTHR46663">
    <property type="entry name" value="DIGUANYLATE CYCLASE DGCT-RELATED"/>
    <property type="match status" value="1"/>
</dbReference>
<comment type="caution">
    <text evidence="4">The sequence shown here is derived from an EMBL/GenBank/DDBJ whole genome shotgun (WGS) entry which is preliminary data.</text>
</comment>
<protein>
    <submittedName>
        <fullName evidence="4">Probable diguanylate cyclase YdaM</fullName>
        <ecNumber evidence="4">2.7.7.65</ecNumber>
    </submittedName>
</protein>
<accession>A0AA35GKA2</accession>
<dbReference type="InterPro" id="IPR000014">
    <property type="entry name" value="PAS"/>
</dbReference>
<evidence type="ECO:0000259" key="3">
    <source>
        <dbReference type="PROSITE" id="PS50887"/>
    </source>
</evidence>
<dbReference type="PROSITE" id="PS50887">
    <property type="entry name" value="GGDEF"/>
    <property type="match status" value="1"/>
</dbReference>
<dbReference type="InterPro" id="IPR000160">
    <property type="entry name" value="GGDEF_dom"/>
</dbReference>
<dbReference type="NCBIfam" id="TIGR00254">
    <property type="entry name" value="GGDEF"/>
    <property type="match status" value="1"/>
</dbReference>
<evidence type="ECO:0000259" key="2">
    <source>
        <dbReference type="PROSITE" id="PS50113"/>
    </source>
</evidence>
<feature type="domain" description="GGDEF" evidence="3">
    <location>
        <begin position="297"/>
        <end position="425"/>
    </location>
</feature>
<dbReference type="EMBL" id="CAHPSC010000066">
    <property type="protein sequence ID" value="CAB5707685.1"/>
    <property type="molecule type" value="Genomic_DNA"/>
</dbReference>
<name>A0AA35GKA2_9BURK</name>
<feature type="domain" description="PAS" evidence="1">
    <location>
        <begin position="140"/>
        <end position="184"/>
    </location>
</feature>
<organism evidence="4 5">
    <name type="scientific">Comamonas aquatica</name>
    <dbReference type="NCBI Taxonomy" id="225991"/>
    <lineage>
        <taxon>Bacteria</taxon>
        <taxon>Pseudomonadati</taxon>
        <taxon>Pseudomonadota</taxon>
        <taxon>Betaproteobacteria</taxon>
        <taxon>Burkholderiales</taxon>
        <taxon>Comamonadaceae</taxon>
        <taxon>Comamonas</taxon>
    </lineage>
</organism>
<dbReference type="PANTHER" id="PTHR46663:SF4">
    <property type="entry name" value="DIGUANYLATE CYCLASE DGCT-RELATED"/>
    <property type="match status" value="1"/>
</dbReference>
<dbReference type="Gene3D" id="3.30.450.20">
    <property type="entry name" value="PAS domain"/>
    <property type="match status" value="2"/>
</dbReference>
<evidence type="ECO:0000313" key="4">
    <source>
        <dbReference type="EMBL" id="CAB5707685.1"/>
    </source>
</evidence>
<proteinExistence type="predicted"/>
<dbReference type="GO" id="GO:0052621">
    <property type="term" value="F:diguanylate cyclase activity"/>
    <property type="evidence" value="ECO:0007669"/>
    <property type="project" value="UniProtKB-EC"/>
</dbReference>
<evidence type="ECO:0000259" key="1">
    <source>
        <dbReference type="PROSITE" id="PS50112"/>
    </source>
</evidence>
<dbReference type="InterPro" id="IPR001610">
    <property type="entry name" value="PAC"/>
</dbReference>
<dbReference type="InterPro" id="IPR029787">
    <property type="entry name" value="Nucleotide_cyclase"/>
</dbReference>
<reference evidence="4" key="1">
    <citation type="submission" date="2020-05" db="EMBL/GenBank/DDBJ databases">
        <authorList>
            <person name="Delgado-Blas J."/>
        </authorList>
    </citation>
    <scope>NUCLEOTIDE SEQUENCE</scope>
    <source>
        <strain evidence="4">BB1454</strain>
    </source>
</reference>
<dbReference type="CDD" id="cd01949">
    <property type="entry name" value="GGDEF"/>
    <property type="match status" value="1"/>
</dbReference>
<dbReference type="Proteomes" id="UP000834458">
    <property type="component" value="Unassembled WGS sequence"/>
</dbReference>
<sequence>MTSLLTAPPPLHATDLLQAAVEQAFNAVVITTADLQGDGPHITYCNPAFCQLTGYSAAELQGRSPRLLQGPLTDQRVLQRLRDSLHQGTFFLGSTFNYRKDGSAYLVEWNISPVRDAQGQIQAFVSVQQDITARVEAQQRQALLARALHATRDAVLIADHQAHILFVNQAFEHLTGYASAEVLGCTPQFLQSGQHPPAFYTQLREALARGDSYQATFTNRHKRGHLYHAAQTITPLKDDTGTVQHYVCVSKDVTELVTRTQELRQQAHHDALTGLLNRYAGEKQLQRCQQAAQTDGVGYALILADIDEFKQINDRWGHEAGDQVLQRCAQLLSSAVRSGDAVVRWGGEEFLIVLPGCPLDAAHSLAEHMRTTLAAQDDATVGQVTMSLGVAAWQAPEDSAELLRRTDQALYHAKGQGRNQVAVAR</sequence>
<dbReference type="FunFam" id="3.30.70.270:FF:000001">
    <property type="entry name" value="Diguanylate cyclase domain protein"/>
    <property type="match status" value="1"/>
</dbReference>
<dbReference type="InterPro" id="IPR035965">
    <property type="entry name" value="PAS-like_dom_sf"/>
</dbReference>
<feature type="domain" description="PAC" evidence="2">
    <location>
        <begin position="211"/>
        <end position="265"/>
    </location>
</feature>
<dbReference type="SMART" id="SM00091">
    <property type="entry name" value="PAS"/>
    <property type="match status" value="2"/>
</dbReference>
<dbReference type="RefSeq" id="WP_234686654.1">
    <property type="nucleotide sequence ID" value="NZ_CAHPRW010000009.1"/>
</dbReference>
<dbReference type="InterPro" id="IPR052163">
    <property type="entry name" value="DGC-Regulatory_Protein"/>
</dbReference>
<dbReference type="InterPro" id="IPR013656">
    <property type="entry name" value="PAS_4"/>
</dbReference>
<dbReference type="Pfam" id="PF13426">
    <property type="entry name" value="PAS_9"/>
    <property type="match status" value="1"/>
</dbReference>
<feature type="domain" description="PAS" evidence="1">
    <location>
        <begin position="30"/>
        <end position="88"/>
    </location>
</feature>
<dbReference type="SMART" id="SM00086">
    <property type="entry name" value="PAC"/>
    <property type="match status" value="2"/>
</dbReference>